<dbReference type="EMBL" id="WTUX01000067">
    <property type="protein sequence ID" value="MZR15407.1"/>
    <property type="molecule type" value="Genomic_DNA"/>
</dbReference>
<dbReference type="InterPro" id="IPR013762">
    <property type="entry name" value="Integrase-like_cat_sf"/>
</dbReference>
<dbReference type="RefSeq" id="WP_161353817.1">
    <property type="nucleotide sequence ID" value="NZ_WTUX01000067.1"/>
</dbReference>
<sequence length="367" mass="41211">MARVELKGVHRVRKVLASGEVREYHYVFRGGPKFWDSTMAFRPGDPDYAVAYVEVEKGVRLRAKVPSRGLTSEAIDRFISSAQFTTKAERTQKDYRKYLDAFAAEFGEDPIKMFEERAVLSEISEWKDKWAHSPKQYDYATTVVTRFLNWCEEDSRISGHYHKKIARLYGSDRAEIIWLPDELAALRAVATPLEARILDAASEGGLTPQDIGILTHDHVQRTPRGRRLLFRRTKSGKLQSIPVTPTLARLIDTTPEGQNLLVTSLTGQRLTAHRASQIIRDLKDRANAKAKKGGTGIHVRDELRLYDMRGTAATELLRAGCSLNEIAVTMGWGLRHAANIIEKYAAVVPEVSDEVLAKLIAARKEGG</sequence>
<dbReference type="SUPFAM" id="SSF56349">
    <property type="entry name" value="DNA breaking-rejoining enzymes"/>
    <property type="match status" value="1"/>
</dbReference>
<dbReference type="Proteomes" id="UP000467322">
    <property type="component" value="Unassembled WGS sequence"/>
</dbReference>
<protein>
    <submittedName>
        <fullName evidence="3">Tyrosine-type recombinase/integrase</fullName>
    </submittedName>
</protein>
<dbReference type="GO" id="GO:0015074">
    <property type="term" value="P:DNA integration"/>
    <property type="evidence" value="ECO:0007669"/>
    <property type="project" value="InterPro"/>
</dbReference>
<evidence type="ECO:0000256" key="1">
    <source>
        <dbReference type="ARBA" id="ARBA00023172"/>
    </source>
</evidence>
<keyword evidence="1" id="KW-0233">DNA recombination</keyword>
<reference evidence="3 4" key="1">
    <citation type="submission" date="2019-12" db="EMBL/GenBank/DDBJ databases">
        <title>Maritimibacter sp. nov. sp. isolated from sea sand.</title>
        <authorList>
            <person name="Kim J."/>
            <person name="Jeong S.E."/>
            <person name="Jung H.S."/>
            <person name="Jeon C.O."/>
        </authorList>
    </citation>
    <scope>NUCLEOTIDE SEQUENCE [LARGE SCALE GENOMIC DNA]</scope>
    <source>
        <strain evidence="3 4">DP07</strain>
    </source>
</reference>
<name>A0A845MAL2_9RHOB</name>
<dbReference type="GO" id="GO:0003677">
    <property type="term" value="F:DNA binding"/>
    <property type="evidence" value="ECO:0007669"/>
    <property type="project" value="InterPro"/>
</dbReference>
<dbReference type="InterPro" id="IPR002104">
    <property type="entry name" value="Integrase_catalytic"/>
</dbReference>
<dbReference type="Gene3D" id="1.10.443.10">
    <property type="entry name" value="Intergrase catalytic core"/>
    <property type="match status" value="1"/>
</dbReference>
<evidence type="ECO:0000259" key="2">
    <source>
        <dbReference type="PROSITE" id="PS51898"/>
    </source>
</evidence>
<organism evidence="3 4">
    <name type="scientific">Maritimibacter harenae</name>
    <dbReference type="NCBI Taxonomy" id="2606218"/>
    <lineage>
        <taxon>Bacteria</taxon>
        <taxon>Pseudomonadati</taxon>
        <taxon>Pseudomonadota</taxon>
        <taxon>Alphaproteobacteria</taxon>
        <taxon>Rhodobacterales</taxon>
        <taxon>Roseobacteraceae</taxon>
        <taxon>Maritimibacter</taxon>
    </lineage>
</organism>
<accession>A0A845MAL2</accession>
<dbReference type="GO" id="GO:0006310">
    <property type="term" value="P:DNA recombination"/>
    <property type="evidence" value="ECO:0007669"/>
    <property type="project" value="UniProtKB-KW"/>
</dbReference>
<proteinExistence type="predicted"/>
<keyword evidence="4" id="KW-1185">Reference proteome</keyword>
<dbReference type="InterPro" id="IPR011010">
    <property type="entry name" value="DNA_brk_join_enz"/>
</dbReference>
<comment type="caution">
    <text evidence="3">The sequence shown here is derived from an EMBL/GenBank/DDBJ whole genome shotgun (WGS) entry which is preliminary data.</text>
</comment>
<feature type="domain" description="Tyr recombinase" evidence="2">
    <location>
        <begin position="173"/>
        <end position="357"/>
    </location>
</feature>
<gene>
    <name evidence="3" type="ORF">GQE99_20535</name>
</gene>
<evidence type="ECO:0000313" key="3">
    <source>
        <dbReference type="EMBL" id="MZR15407.1"/>
    </source>
</evidence>
<dbReference type="AlphaFoldDB" id="A0A845MAL2"/>
<evidence type="ECO:0000313" key="4">
    <source>
        <dbReference type="Proteomes" id="UP000467322"/>
    </source>
</evidence>
<dbReference type="PROSITE" id="PS51898">
    <property type="entry name" value="TYR_RECOMBINASE"/>
    <property type="match status" value="1"/>
</dbReference>